<feature type="transmembrane region" description="Helical" evidence="12">
    <location>
        <begin position="12"/>
        <end position="34"/>
    </location>
</feature>
<evidence type="ECO:0000256" key="11">
    <source>
        <dbReference type="PROSITE-ProRule" id="PRU00278"/>
    </source>
</evidence>
<dbReference type="PANTHER" id="PTHR47529:SF1">
    <property type="entry name" value="PERIPLASMIC CHAPERONE PPID"/>
    <property type="match status" value="1"/>
</dbReference>
<dbReference type="Pfam" id="PF13624">
    <property type="entry name" value="SurA_N_3"/>
    <property type="match status" value="1"/>
</dbReference>
<dbReference type="PROSITE" id="PS01096">
    <property type="entry name" value="PPIC_PPIASE_1"/>
    <property type="match status" value="1"/>
</dbReference>
<keyword evidence="3" id="KW-0997">Cell inner membrane</keyword>
<evidence type="ECO:0000256" key="4">
    <source>
        <dbReference type="ARBA" id="ARBA00022692"/>
    </source>
</evidence>
<proteinExistence type="inferred from homology"/>
<evidence type="ECO:0000256" key="2">
    <source>
        <dbReference type="ARBA" id="ARBA00022475"/>
    </source>
</evidence>
<evidence type="ECO:0000259" key="13">
    <source>
        <dbReference type="PROSITE" id="PS50198"/>
    </source>
</evidence>
<dbReference type="Gene3D" id="1.10.4030.10">
    <property type="entry name" value="Porin chaperone SurA, peptide-binding domain"/>
    <property type="match status" value="1"/>
</dbReference>
<evidence type="ECO:0000256" key="5">
    <source>
        <dbReference type="ARBA" id="ARBA00022989"/>
    </source>
</evidence>
<keyword evidence="11 14" id="KW-0413">Isomerase</keyword>
<dbReference type="Pfam" id="PF00639">
    <property type="entry name" value="Rotamase"/>
    <property type="match status" value="1"/>
</dbReference>
<keyword evidence="4 12" id="KW-0812">Transmembrane</keyword>
<dbReference type="GO" id="GO:0003755">
    <property type="term" value="F:peptidyl-prolyl cis-trans isomerase activity"/>
    <property type="evidence" value="ECO:0007669"/>
    <property type="project" value="UniProtKB-KW"/>
</dbReference>
<keyword evidence="11" id="KW-0697">Rotamase</keyword>
<organism evidence="14 15">
    <name type="scientific">Rhodanobacter glycinis</name>
    <dbReference type="NCBI Taxonomy" id="582702"/>
    <lineage>
        <taxon>Bacteria</taxon>
        <taxon>Pseudomonadati</taxon>
        <taxon>Pseudomonadota</taxon>
        <taxon>Gammaproteobacteria</taxon>
        <taxon>Lysobacterales</taxon>
        <taxon>Rhodanobacteraceae</taxon>
        <taxon>Rhodanobacter</taxon>
    </lineage>
</organism>
<sequence>MLQAMSEKMKGWPAIIVLGVATFAMSFFGIEGYFSSRVDTYVAKVGKHEISQQQFRDRMNQIRQQAMAQEGDQFDGTAFEKPANKRRILDAMVDQQLLLKANGDLGMRVSTQALRDAIANVPAFQVNGKFDPETYRSVLAANRMTPEMFEEQQSSSMAVALLPDAINDSAIVTDADMDRYLDLQLQRRDVQYFTLPRPAPANSTVTDDEIASYYKGHQADFMRPEQVSLKYIEVNDADLKLDAQPSEDELKKRYQDEKSRFVQPEQRLVSHILINVPKNATPAQQKAALAKADKIAAEATPADFAELAKKDSDDLGSKSQGGNLGWLQKGVTNAAFDTAMFSLKKGEISKPVLSPEGYHIIYLRDVQSGKIKPFDQVRAELAQEAIKADREHKFNEVAGKLADASYQTPGSLDTAAKNLDLPVKTTGLFSHSGGTGIAANAKVIAAAFSDDVLAQGNNSSLINLGTDDAVVVRVDKHEPKAVRPLAEVSDSIKQKILDDRVIAAAKQRADGLLARLRKGEDIQAVAKSAGANVVSVSDAMRMPRAPSAQSMPAQVRSQAFLLPHPAKDKPEFSSVAVGDGVFAIVGVDKVQGGDLAKITPAQREQLRNQMAQAFGNMATHGFIDILKAKTPVKIAEDRM</sequence>
<comment type="subcellular location">
    <subcellularLocation>
        <location evidence="1">Cell inner membrane</location>
        <topology evidence="1">Single-pass type II membrane protein</topology>
        <orientation evidence="1">Periplasmic side</orientation>
    </subcellularLocation>
</comment>
<dbReference type="SUPFAM" id="SSF54534">
    <property type="entry name" value="FKBP-like"/>
    <property type="match status" value="1"/>
</dbReference>
<name>A0A1I4F2L4_9GAMM</name>
<evidence type="ECO:0000313" key="15">
    <source>
        <dbReference type="Proteomes" id="UP000198725"/>
    </source>
</evidence>
<reference evidence="15" key="1">
    <citation type="submission" date="2016-10" db="EMBL/GenBank/DDBJ databases">
        <authorList>
            <person name="Varghese N."/>
            <person name="Submissions S."/>
        </authorList>
    </citation>
    <scope>NUCLEOTIDE SEQUENCE [LARGE SCALE GENOMIC DNA]</scope>
    <source>
        <strain evidence="15">MO64</strain>
    </source>
</reference>
<evidence type="ECO:0000256" key="3">
    <source>
        <dbReference type="ARBA" id="ARBA00022519"/>
    </source>
</evidence>
<protein>
    <recommendedName>
        <fullName evidence="9">Periplasmic chaperone PpiD</fullName>
    </recommendedName>
    <alternativeName>
        <fullName evidence="10">Periplasmic folding chaperone</fullName>
    </alternativeName>
</protein>
<evidence type="ECO:0000256" key="12">
    <source>
        <dbReference type="SAM" id="Phobius"/>
    </source>
</evidence>
<evidence type="ECO:0000256" key="9">
    <source>
        <dbReference type="ARBA" id="ARBA00040743"/>
    </source>
</evidence>
<dbReference type="Proteomes" id="UP000198725">
    <property type="component" value="Unassembled WGS sequence"/>
</dbReference>
<dbReference type="InterPro" id="IPR046357">
    <property type="entry name" value="PPIase_dom_sf"/>
</dbReference>
<keyword evidence="15" id="KW-1185">Reference proteome</keyword>
<gene>
    <name evidence="14" type="ORF">SAMN05192579_11563</name>
</gene>
<keyword evidence="7" id="KW-0143">Chaperone</keyword>
<comment type="similarity">
    <text evidence="8">Belongs to the PpiD chaperone family.</text>
</comment>
<keyword evidence="5 12" id="KW-1133">Transmembrane helix</keyword>
<dbReference type="InterPro" id="IPR052029">
    <property type="entry name" value="PpiD_chaperone"/>
</dbReference>
<dbReference type="PANTHER" id="PTHR47529">
    <property type="entry name" value="PEPTIDYL-PROLYL CIS-TRANS ISOMERASE D"/>
    <property type="match status" value="1"/>
</dbReference>
<dbReference type="InterPro" id="IPR027304">
    <property type="entry name" value="Trigger_fact/SurA_dom_sf"/>
</dbReference>
<accession>A0A1I4F2L4</accession>
<evidence type="ECO:0000256" key="8">
    <source>
        <dbReference type="ARBA" id="ARBA00038408"/>
    </source>
</evidence>
<dbReference type="AlphaFoldDB" id="A0A1I4F2L4"/>
<evidence type="ECO:0000313" key="14">
    <source>
        <dbReference type="EMBL" id="SFL12225.1"/>
    </source>
</evidence>
<evidence type="ECO:0000256" key="6">
    <source>
        <dbReference type="ARBA" id="ARBA00023136"/>
    </source>
</evidence>
<dbReference type="PROSITE" id="PS50198">
    <property type="entry name" value="PPIC_PPIASE_2"/>
    <property type="match status" value="1"/>
</dbReference>
<keyword evidence="6 12" id="KW-0472">Membrane</keyword>
<feature type="domain" description="PpiC" evidence="13">
    <location>
        <begin position="264"/>
        <end position="365"/>
    </location>
</feature>
<dbReference type="InterPro" id="IPR000297">
    <property type="entry name" value="PPIase_PpiC"/>
</dbReference>
<keyword evidence="2" id="KW-1003">Cell membrane</keyword>
<dbReference type="EMBL" id="FOSR01000015">
    <property type="protein sequence ID" value="SFL12225.1"/>
    <property type="molecule type" value="Genomic_DNA"/>
</dbReference>
<evidence type="ECO:0000256" key="10">
    <source>
        <dbReference type="ARBA" id="ARBA00042775"/>
    </source>
</evidence>
<evidence type="ECO:0000256" key="1">
    <source>
        <dbReference type="ARBA" id="ARBA00004382"/>
    </source>
</evidence>
<dbReference type="RefSeq" id="WP_092704874.1">
    <property type="nucleotide sequence ID" value="NZ_FOSR01000015.1"/>
</dbReference>
<evidence type="ECO:0000256" key="7">
    <source>
        <dbReference type="ARBA" id="ARBA00023186"/>
    </source>
</evidence>
<dbReference type="Gene3D" id="3.10.50.40">
    <property type="match status" value="1"/>
</dbReference>
<dbReference type="InterPro" id="IPR023058">
    <property type="entry name" value="PPIase_PpiC_CS"/>
</dbReference>
<dbReference type="GO" id="GO:0005886">
    <property type="term" value="C:plasma membrane"/>
    <property type="evidence" value="ECO:0007669"/>
    <property type="project" value="UniProtKB-SubCell"/>
</dbReference>
<dbReference type="SUPFAM" id="SSF109998">
    <property type="entry name" value="Triger factor/SurA peptide-binding domain-like"/>
    <property type="match status" value="1"/>
</dbReference>